<keyword evidence="3" id="KW-1185">Reference proteome</keyword>
<feature type="transmembrane region" description="Helical" evidence="1">
    <location>
        <begin position="43"/>
        <end position="61"/>
    </location>
</feature>
<dbReference type="EMBL" id="CP038267">
    <property type="protein sequence ID" value="QBR92853.1"/>
    <property type="molecule type" value="Genomic_DNA"/>
</dbReference>
<evidence type="ECO:0000313" key="3">
    <source>
        <dbReference type="Proteomes" id="UP000294894"/>
    </source>
</evidence>
<dbReference type="RefSeq" id="WP_135077683.1">
    <property type="nucleotide sequence ID" value="NZ_CP038267.1"/>
</dbReference>
<organism evidence="2 3">
    <name type="scientific">Nocardioides euryhalodurans</name>
    <dbReference type="NCBI Taxonomy" id="2518370"/>
    <lineage>
        <taxon>Bacteria</taxon>
        <taxon>Bacillati</taxon>
        <taxon>Actinomycetota</taxon>
        <taxon>Actinomycetes</taxon>
        <taxon>Propionibacteriales</taxon>
        <taxon>Nocardioidaceae</taxon>
        <taxon>Nocardioides</taxon>
    </lineage>
</organism>
<dbReference type="AlphaFoldDB" id="A0A4P7GLL1"/>
<accession>A0A4P7GLL1</accession>
<evidence type="ECO:0000256" key="1">
    <source>
        <dbReference type="SAM" id="Phobius"/>
    </source>
</evidence>
<protein>
    <submittedName>
        <fullName evidence="2">Uncharacterized protein</fullName>
    </submittedName>
</protein>
<dbReference type="Proteomes" id="UP000294894">
    <property type="component" value="Chromosome"/>
</dbReference>
<feature type="transmembrane region" description="Helical" evidence="1">
    <location>
        <begin position="201"/>
        <end position="220"/>
    </location>
</feature>
<evidence type="ECO:0000313" key="2">
    <source>
        <dbReference type="EMBL" id="QBR92853.1"/>
    </source>
</evidence>
<reference evidence="2 3" key="1">
    <citation type="submission" date="2019-03" db="EMBL/GenBank/DDBJ databases">
        <title>Three New Species of Nocardioides, Nocardioides euryhalodurans sp. nov., Nocardioides seonyuensis sp. nov. and Nocardioides eburneoflavus sp. nov., Iolated from Soil.</title>
        <authorList>
            <person name="Roh S.G."/>
            <person name="Lee C."/>
            <person name="Kim M.-K."/>
            <person name="Kim S.B."/>
        </authorList>
    </citation>
    <scope>NUCLEOTIDE SEQUENCE [LARGE SCALE GENOMIC DNA]</scope>
    <source>
        <strain evidence="2 3">MMS17-SY117</strain>
    </source>
</reference>
<keyword evidence="1" id="KW-0472">Membrane</keyword>
<dbReference type="KEGG" id="noy:EXE57_11625"/>
<feature type="transmembrane region" description="Helical" evidence="1">
    <location>
        <begin position="240"/>
        <end position="258"/>
    </location>
</feature>
<name>A0A4P7GLL1_9ACTN</name>
<keyword evidence="1" id="KW-1133">Transmembrane helix</keyword>
<feature type="transmembrane region" description="Helical" evidence="1">
    <location>
        <begin position="134"/>
        <end position="154"/>
    </location>
</feature>
<sequence>MTTTTWLTRGLVSVAAVAAAVTVLVPDLLSGTAVMNGSARGTAWVVLLVAVPLLGLSLPGVTRGSRRALALATGAVAYLTYNAVMFAFATPFNPAFLLYVAMLSLSVWSLLGLVAHVRGLDVDATQVAPRWTGVYVLVVVALNTAAWLGVVVPATYADEPTAFLDGTGLTTNPVFVQDLAVWLPAMAWLGLALVRLRPDVVVLAAAGLTFWVVEAIGVAVDQWAGHLADPSSTVVSQAAVPGFAALAVVGTVPLLVVLRRVPAGLAPSGGARR</sequence>
<gene>
    <name evidence="2" type="ORF">EXE57_11625</name>
</gene>
<dbReference type="OrthoDB" id="3783887at2"/>
<proteinExistence type="predicted"/>
<feature type="transmembrane region" description="Helical" evidence="1">
    <location>
        <begin position="68"/>
        <end position="89"/>
    </location>
</feature>
<keyword evidence="1" id="KW-0812">Transmembrane</keyword>
<feature type="transmembrane region" description="Helical" evidence="1">
    <location>
        <begin position="95"/>
        <end position="114"/>
    </location>
</feature>
<feature type="transmembrane region" description="Helical" evidence="1">
    <location>
        <begin position="174"/>
        <end position="194"/>
    </location>
</feature>